<dbReference type="OrthoDB" id="679141at2759"/>
<dbReference type="Proteomes" id="UP000886885">
    <property type="component" value="Chromosome 4A"/>
</dbReference>
<comment type="caution">
    <text evidence="3">The sequence shown here is derived from an EMBL/GenBank/DDBJ whole genome shotgun (WGS) entry which is preliminary data.</text>
</comment>
<feature type="transmembrane region" description="Helical" evidence="2">
    <location>
        <begin position="252"/>
        <end position="271"/>
    </location>
</feature>
<proteinExistence type="predicted"/>
<evidence type="ECO:0000313" key="3">
    <source>
        <dbReference type="EMBL" id="KAG6778781.1"/>
    </source>
</evidence>
<gene>
    <name evidence="3" type="ORF">POTOM_015128</name>
</gene>
<accession>A0A8X8A194</accession>
<keyword evidence="2" id="KW-0812">Transmembrane</keyword>
<keyword evidence="1" id="KW-0175">Coiled coil</keyword>
<dbReference type="AlphaFoldDB" id="A0A8X8A194"/>
<keyword evidence="2" id="KW-1133">Transmembrane helix</keyword>
<reference evidence="3" key="1">
    <citation type="journal article" date="2020" name="bioRxiv">
        <title>Hybrid origin of Populus tomentosa Carr. identified through genome sequencing and phylogenomic analysis.</title>
        <authorList>
            <person name="An X."/>
            <person name="Gao K."/>
            <person name="Chen Z."/>
            <person name="Li J."/>
            <person name="Yang X."/>
            <person name="Yang X."/>
            <person name="Zhou J."/>
            <person name="Guo T."/>
            <person name="Zhao T."/>
            <person name="Huang S."/>
            <person name="Miao D."/>
            <person name="Khan W.U."/>
            <person name="Rao P."/>
            <person name="Ye M."/>
            <person name="Lei B."/>
            <person name="Liao W."/>
            <person name="Wang J."/>
            <person name="Ji L."/>
            <person name="Li Y."/>
            <person name="Guo B."/>
            <person name="Mustafa N.S."/>
            <person name="Li S."/>
            <person name="Yun Q."/>
            <person name="Keller S.R."/>
            <person name="Mao J."/>
            <person name="Zhang R."/>
            <person name="Strauss S.H."/>
        </authorList>
    </citation>
    <scope>NUCLEOTIDE SEQUENCE</scope>
    <source>
        <strain evidence="3">GM15</strain>
        <tissue evidence="3">Leaf</tissue>
    </source>
</reference>
<keyword evidence="2" id="KW-0472">Membrane</keyword>
<dbReference type="PANTHER" id="PTHR34360">
    <property type="entry name" value="OS08G0519400 PROTEIN"/>
    <property type="match status" value="1"/>
</dbReference>
<dbReference type="EMBL" id="JAAWWB010000007">
    <property type="protein sequence ID" value="KAG6778781.1"/>
    <property type="molecule type" value="Genomic_DNA"/>
</dbReference>
<feature type="transmembrane region" description="Helical" evidence="2">
    <location>
        <begin position="6"/>
        <end position="25"/>
    </location>
</feature>
<evidence type="ECO:0000256" key="2">
    <source>
        <dbReference type="SAM" id="Phobius"/>
    </source>
</evidence>
<name>A0A8X8A194_POPTO</name>
<feature type="transmembrane region" description="Helical" evidence="2">
    <location>
        <begin position="453"/>
        <end position="476"/>
    </location>
</feature>
<sequence length="484" mass="56554">MEAVYYYYYLLPFVFPAILSAVLGLSSQDHQNQLYEAKLRITQSESRLEEITQNINDRDRYLERCEDLIGELDHKLNHLQSVFSHLKVADDKIKDLEEEVRVLWATLRKNNFDIHVLESKAREAEDRLQMVTSQVEKMEDIVSERWIQIQQFEQALQLKEIRLKAQRQASTPRWTFLKFFSYLSGEYLPNAHGLLSSHFSEESALRAYVSQAFSWLKRFYAIVKESHHELQVFVKQEMERHEFTACLANKEIVFFVASALITFPVLSAWILLSSQLCYKQERNSLICASDAVLLGSCWSFVSRFTTGSHARINIVVPCHLLILKSVVNEAMEDTTWEQRLQALTHLLTSPTTTPPLYSQFFISTQIPCYLKWDYPPILCTKDTKTFPSLLLRWGFSLFLKRASRLGCPETSWRSKCPYQQPPPLILAKGLEEAQWGDEQRREYVRKRLRRKKLVSNVNPFIPILVPNLLLFSLMLWNPFPDLDS</sequence>
<feature type="coiled-coil region" evidence="1">
    <location>
        <begin position="79"/>
        <end position="169"/>
    </location>
</feature>
<keyword evidence="4" id="KW-1185">Reference proteome</keyword>
<protein>
    <submittedName>
        <fullName evidence="3">Uncharacterized protein</fullName>
    </submittedName>
</protein>
<evidence type="ECO:0000256" key="1">
    <source>
        <dbReference type="SAM" id="Coils"/>
    </source>
</evidence>
<organism evidence="3 4">
    <name type="scientific">Populus tomentosa</name>
    <name type="common">Chinese white poplar</name>
    <dbReference type="NCBI Taxonomy" id="118781"/>
    <lineage>
        <taxon>Eukaryota</taxon>
        <taxon>Viridiplantae</taxon>
        <taxon>Streptophyta</taxon>
        <taxon>Embryophyta</taxon>
        <taxon>Tracheophyta</taxon>
        <taxon>Spermatophyta</taxon>
        <taxon>Magnoliopsida</taxon>
        <taxon>eudicotyledons</taxon>
        <taxon>Gunneridae</taxon>
        <taxon>Pentapetalae</taxon>
        <taxon>rosids</taxon>
        <taxon>fabids</taxon>
        <taxon>Malpighiales</taxon>
        <taxon>Salicaceae</taxon>
        <taxon>Saliceae</taxon>
        <taxon>Populus</taxon>
    </lineage>
</organism>
<dbReference type="PANTHER" id="PTHR34360:SF2">
    <property type="entry name" value="MYOSIN HEAVY CHAIN-LIKE PROTEIN"/>
    <property type="match status" value="1"/>
</dbReference>
<evidence type="ECO:0000313" key="4">
    <source>
        <dbReference type="Proteomes" id="UP000886885"/>
    </source>
</evidence>